<feature type="region of interest" description="Disordered" evidence="1">
    <location>
        <begin position="195"/>
        <end position="222"/>
    </location>
</feature>
<sequence>MRIILSFLTLFFVNAQNQYCNVHNKGVNSGLANQLAHSLNQIRNQVATGQISFEGSQSASNMNVIHWSNGYAKMAQTCVEKCPLKASTCGQFQNYGVLFFKRHLNQQMRTNQVMEKWFKEPENAKQLLTARSSAFGCGKAEDNASEYIVCYFDEKYTGAKQAFLAGPVGASCKLGRSKMYSGLCATASSQTLIHQSSHVKNKQQKKQKKQKKQKTHKNKKNTEMDVALISMTDFKEFV</sequence>
<feature type="domain" description="SCP" evidence="3">
    <location>
        <begin position="29"/>
        <end position="158"/>
    </location>
</feature>
<protein>
    <recommendedName>
        <fullName evidence="3">SCP domain-containing protein</fullName>
    </recommendedName>
</protein>
<gene>
    <name evidence="4" type="ORF">PPENT_87.1.T0620055</name>
</gene>
<evidence type="ECO:0000313" key="4">
    <source>
        <dbReference type="EMBL" id="CAD8174905.1"/>
    </source>
</evidence>
<dbReference type="CDD" id="cd05380">
    <property type="entry name" value="CAP_euk"/>
    <property type="match status" value="1"/>
</dbReference>
<dbReference type="Proteomes" id="UP000689195">
    <property type="component" value="Unassembled WGS sequence"/>
</dbReference>
<name>A0A8S1VET1_9CILI</name>
<dbReference type="EMBL" id="CAJJDO010000062">
    <property type="protein sequence ID" value="CAD8174905.1"/>
    <property type="molecule type" value="Genomic_DNA"/>
</dbReference>
<feature type="signal peptide" evidence="2">
    <location>
        <begin position="1"/>
        <end position="15"/>
    </location>
</feature>
<feature type="chain" id="PRO_5035764341" description="SCP domain-containing protein" evidence="2">
    <location>
        <begin position="16"/>
        <end position="238"/>
    </location>
</feature>
<feature type="compositionally biased region" description="Basic residues" evidence="1">
    <location>
        <begin position="197"/>
        <end position="219"/>
    </location>
</feature>
<keyword evidence="5" id="KW-1185">Reference proteome</keyword>
<evidence type="ECO:0000259" key="3">
    <source>
        <dbReference type="SMART" id="SM00198"/>
    </source>
</evidence>
<proteinExistence type="predicted"/>
<comment type="caution">
    <text evidence="4">The sequence shown here is derived from an EMBL/GenBank/DDBJ whole genome shotgun (WGS) entry which is preliminary data.</text>
</comment>
<dbReference type="SMART" id="SM00198">
    <property type="entry name" value="SCP"/>
    <property type="match status" value="1"/>
</dbReference>
<dbReference type="InterPro" id="IPR014044">
    <property type="entry name" value="CAP_dom"/>
</dbReference>
<dbReference type="AlphaFoldDB" id="A0A8S1VET1"/>
<evidence type="ECO:0000313" key="5">
    <source>
        <dbReference type="Proteomes" id="UP000689195"/>
    </source>
</evidence>
<dbReference type="OrthoDB" id="296474at2759"/>
<dbReference type="Pfam" id="PF00188">
    <property type="entry name" value="CAP"/>
    <property type="match status" value="1"/>
</dbReference>
<accession>A0A8S1VET1</accession>
<organism evidence="4 5">
    <name type="scientific">Paramecium pentaurelia</name>
    <dbReference type="NCBI Taxonomy" id="43138"/>
    <lineage>
        <taxon>Eukaryota</taxon>
        <taxon>Sar</taxon>
        <taxon>Alveolata</taxon>
        <taxon>Ciliophora</taxon>
        <taxon>Intramacronucleata</taxon>
        <taxon>Oligohymenophorea</taxon>
        <taxon>Peniculida</taxon>
        <taxon>Parameciidae</taxon>
        <taxon>Paramecium</taxon>
    </lineage>
</organism>
<reference evidence="4" key="1">
    <citation type="submission" date="2021-01" db="EMBL/GenBank/DDBJ databases">
        <authorList>
            <consortium name="Genoscope - CEA"/>
            <person name="William W."/>
        </authorList>
    </citation>
    <scope>NUCLEOTIDE SEQUENCE</scope>
</reference>
<evidence type="ECO:0000256" key="2">
    <source>
        <dbReference type="SAM" id="SignalP"/>
    </source>
</evidence>
<keyword evidence="2" id="KW-0732">Signal</keyword>
<evidence type="ECO:0000256" key="1">
    <source>
        <dbReference type="SAM" id="MobiDB-lite"/>
    </source>
</evidence>